<dbReference type="Gene3D" id="3.30.160.110">
    <property type="entry name" value="Siroheme synthase, domain 2"/>
    <property type="match status" value="1"/>
</dbReference>
<keyword evidence="5" id="KW-0627">Porphyrin biosynthesis</keyword>
<reference evidence="9" key="1">
    <citation type="submission" date="2023-07" db="EMBL/GenBank/DDBJ databases">
        <title>The genome sequence of Rhodocytophaga aerolata KACC 12507.</title>
        <authorList>
            <person name="Zhang X."/>
        </authorList>
    </citation>
    <scope>NUCLEOTIDE SEQUENCE</scope>
    <source>
        <strain evidence="9">KACC 12507</strain>
    </source>
</reference>
<comment type="catalytic activity">
    <reaction evidence="6">
        <text>precorrin-2 + NAD(+) = sirohydrochlorin + NADH + 2 H(+)</text>
        <dbReference type="Rhea" id="RHEA:15613"/>
        <dbReference type="ChEBI" id="CHEBI:15378"/>
        <dbReference type="ChEBI" id="CHEBI:57540"/>
        <dbReference type="ChEBI" id="CHEBI:57945"/>
        <dbReference type="ChEBI" id="CHEBI:58351"/>
        <dbReference type="ChEBI" id="CHEBI:58827"/>
        <dbReference type="EC" id="1.3.1.76"/>
    </reaction>
</comment>
<dbReference type="Proteomes" id="UP001168528">
    <property type="component" value="Unassembled WGS sequence"/>
</dbReference>
<dbReference type="InterPro" id="IPR028161">
    <property type="entry name" value="Met8-like"/>
</dbReference>
<evidence type="ECO:0000256" key="4">
    <source>
        <dbReference type="ARBA" id="ARBA00023027"/>
    </source>
</evidence>
<evidence type="ECO:0000256" key="5">
    <source>
        <dbReference type="ARBA" id="ARBA00023244"/>
    </source>
</evidence>
<dbReference type="InterPro" id="IPR006367">
    <property type="entry name" value="Sirohaem_synthase_N"/>
</dbReference>
<dbReference type="Gene3D" id="3.40.50.720">
    <property type="entry name" value="NAD(P)-binding Rossmann-like Domain"/>
    <property type="match status" value="1"/>
</dbReference>
<dbReference type="InterPro" id="IPR036291">
    <property type="entry name" value="NAD(P)-bd_dom_sf"/>
</dbReference>
<organism evidence="9 10">
    <name type="scientific">Rhodocytophaga aerolata</name>
    <dbReference type="NCBI Taxonomy" id="455078"/>
    <lineage>
        <taxon>Bacteria</taxon>
        <taxon>Pseudomonadati</taxon>
        <taxon>Bacteroidota</taxon>
        <taxon>Cytophagia</taxon>
        <taxon>Cytophagales</taxon>
        <taxon>Rhodocytophagaceae</taxon>
        <taxon>Rhodocytophaga</taxon>
    </lineage>
</organism>
<evidence type="ECO:0000256" key="7">
    <source>
        <dbReference type="SAM" id="MobiDB-lite"/>
    </source>
</evidence>
<dbReference type="EC" id="1.3.1.76" evidence="2"/>
<comment type="caution">
    <text evidence="9">The sequence shown here is derived from an EMBL/GenBank/DDBJ whole genome shotgun (WGS) entry which is preliminary data.</text>
</comment>
<dbReference type="InterPro" id="IPR028281">
    <property type="entry name" value="Sirohaem_synthase_central"/>
</dbReference>
<dbReference type="PANTHER" id="PTHR35330">
    <property type="entry name" value="SIROHEME BIOSYNTHESIS PROTEIN MET8"/>
    <property type="match status" value="1"/>
</dbReference>
<evidence type="ECO:0000256" key="6">
    <source>
        <dbReference type="ARBA" id="ARBA00047561"/>
    </source>
</evidence>
<dbReference type="RefSeq" id="WP_302039117.1">
    <property type="nucleotide sequence ID" value="NZ_JAUKPO010000011.1"/>
</dbReference>
<evidence type="ECO:0000313" key="10">
    <source>
        <dbReference type="Proteomes" id="UP001168528"/>
    </source>
</evidence>
<protein>
    <recommendedName>
        <fullName evidence="2">precorrin-2 dehydrogenase</fullName>
        <ecNumber evidence="2">1.3.1.76</ecNumber>
    </recommendedName>
</protein>
<dbReference type="Pfam" id="PF13241">
    <property type="entry name" value="NAD_binding_7"/>
    <property type="match status" value="1"/>
</dbReference>
<evidence type="ECO:0000256" key="3">
    <source>
        <dbReference type="ARBA" id="ARBA00023002"/>
    </source>
</evidence>
<keyword evidence="10" id="KW-1185">Reference proteome</keyword>
<dbReference type="NCBIfam" id="TIGR01470">
    <property type="entry name" value="cysG_Nterm"/>
    <property type="match status" value="1"/>
</dbReference>
<evidence type="ECO:0000256" key="1">
    <source>
        <dbReference type="ARBA" id="ARBA00005010"/>
    </source>
</evidence>
<dbReference type="EMBL" id="JAUKPO010000011">
    <property type="protein sequence ID" value="MDO1448314.1"/>
    <property type="molecule type" value="Genomic_DNA"/>
</dbReference>
<evidence type="ECO:0000256" key="2">
    <source>
        <dbReference type="ARBA" id="ARBA00012400"/>
    </source>
</evidence>
<name>A0ABT8RAF9_9BACT</name>
<comment type="pathway">
    <text evidence="1">Porphyrin-containing compound metabolism; siroheme biosynthesis; sirohydrochlorin from precorrin-2: step 1/1.</text>
</comment>
<dbReference type="PANTHER" id="PTHR35330:SF1">
    <property type="entry name" value="SIROHEME BIOSYNTHESIS PROTEIN MET8"/>
    <property type="match status" value="1"/>
</dbReference>
<gene>
    <name evidence="9" type="ORF">Q0590_18710</name>
</gene>
<dbReference type="Pfam" id="PF14824">
    <property type="entry name" value="Sirohm_synth_M"/>
    <property type="match status" value="1"/>
</dbReference>
<evidence type="ECO:0000313" key="9">
    <source>
        <dbReference type="EMBL" id="MDO1448314.1"/>
    </source>
</evidence>
<keyword evidence="4" id="KW-0520">NAD</keyword>
<accession>A0ABT8RAF9</accession>
<feature type="region of interest" description="Disordered" evidence="7">
    <location>
        <begin position="194"/>
        <end position="218"/>
    </location>
</feature>
<feature type="domain" description="Siroheme synthase central" evidence="8">
    <location>
        <begin position="131"/>
        <end position="156"/>
    </location>
</feature>
<sequence>MQEAEREGNLLFPVFLKLEELNLLVVGGGFIGMEKMSAVLKNSPATHVTLVGIIISEEIKEFVKEYPNVTLVERAFLETDLDGKDIVIAATSDRALNAYVKQEAKKRKVLANIADTPDLCDFYLGSIVKKGDLKIAISTNGKSPTLAKRMRQFFEEHLPDSTQLLLDNLTNIRNQLGGAFEEKVNRLNEITSSFLSQQEKAPSPPTIKESENLTPDTK</sequence>
<dbReference type="SUPFAM" id="SSF51735">
    <property type="entry name" value="NAD(P)-binding Rossmann-fold domains"/>
    <property type="match status" value="1"/>
</dbReference>
<dbReference type="SUPFAM" id="SSF75615">
    <property type="entry name" value="Siroheme synthase middle domains-like"/>
    <property type="match status" value="1"/>
</dbReference>
<proteinExistence type="predicted"/>
<keyword evidence="3" id="KW-0560">Oxidoreductase</keyword>
<evidence type="ECO:0000259" key="8">
    <source>
        <dbReference type="Pfam" id="PF14824"/>
    </source>
</evidence>